<dbReference type="AlphaFoldDB" id="A0A368W4K2"/>
<keyword evidence="2 3" id="KW-0479">Metal-binding</keyword>
<dbReference type="RefSeq" id="WP_114379193.1">
    <property type="nucleotide sequence ID" value="NZ_QPJD01000003.1"/>
</dbReference>
<feature type="binding site" evidence="3">
    <location>
        <position position="121"/>
    </location>
    <ligand>
        <name>a divalent metal cation</name>
        <dbReference type="ChEBI" id="CHEBI:60240"/>
    </ligand>
</feature>
<name>A0A368W4K2_9BACL</name>
<dbReference type="PANTHER" id="PTHR37302">
    <property type="entry name" value="SLR1116 PROTEIN"/>
    <property type="match status" value="1"/>
</dbReference>
<dbReference type="PANTHER" id="PTHR37302:SF3">
    <property type="entry name" value="DAMAGE-INDUCIBLE PROTEIN DINB"/>
    <property type="match status" value="1"/>
</dbReference>
<dbReference type="SUPFAM" id="SSF109854">
    <property type="entry name" value="DinB/YfiT-like putative metalloenzymes"/>
    <property type="match status" value="1"/>
</dbReference>
<accession>A0A368W4K2</accession>
<organism evidence="4 5">
    <name type="scientific">Paenibacillus prosopidis</name>
    <dbReference type="NCBI Taxonomy" id="630520"/>
    <lineage>
        <taxon>Bacteria</taxon>
        <taxon>Bacillati</taxon>
        <taxon>Bacillota</taxon>
        <taxon>Bacilli</taxon>
        <taxon>Bacillales</taxon>
        <taxon>Paenibacillaceae</taxon>
        <taxon>Paenibacillus</taxon>
    </lineage>
</organism>
<dbReference type="InterPro" id="IPR007837">
    <property type="entry name" value="DinB"/>
</dbReference>
<dbReference type="EMBL" id="QPJD01000003">
    <property type="protein sequence ID" value="RCW50369.1"/>
    <property type="molecule type" value="Genomic_DNA"/>
</dbReference>
<dbReference type="InterPro" id="IPR034660">
    <property type="entry name" value="DinB/YfiT-like"/>
</dbReference>
<dbReference type="Gene3D" id="1.20.120.450">
    <property type="entry name" value="dinb family like domain"/>
    <property type="match status" value="1"/>
</dbReference>
<evidence type="ECO:0000313" key="5">
    <source>
        <dbReference type="Proteomes" id="UP000252415"/>
    </source>
</evidence>
<evidence type="ECO:0000313" key="4">
    <source>
        <dbReference type="EMBL" id="RCW50369.1"/>
    </source>
</evidence>
<feature type="binding site" evidence="3">
    <location>
        <position position="125"/>
    </location>
    <ligand>
        <name>a divalent metal cation</name>
        <dbReference type="ChEBI" id="CHEBI:60240"/>
    </ligand>
</feature>
<keyword evidence="5" id="KW-1185">Reference proteome</keyword>
<sequence>MNHIIRIFDHMYWANTKIVHSLQAIEGDIEKLLRLFAHVLSAEKVWLTRINGKDASMISIWPDDFSLEECENIVQENNAGFMHYFKQHTDADLLNVISYRNSKGEGFNTTVYDILTQVSLHGSYHRGQLAALLRKEGIEPINTDYITFVRQLDDVGTNE</sequence>
<comment type="caution">
    <text evidence="4">The sequence shown here is derived from an EMBL/GenBank/DDBJ whole genome shotgun (WGS) entry which is preliminary data.</text>
</comment>
<dbReference type="GO" id="GO:0046872">
    <property type="term" value="F:metal ion binding"/>
    <property type="evidence" value="ECO:0007669"/>
    <property type="project" value="UniProtKB-KW"/>
</dbReference>
<gene>
    <name evidence="4" type="ORF">DFP97_103390</name>
</gene>
<feature type="binding site" evidence="3">
    <location>
        <position position="38"/>
    </location>
    <ligand>
        <name>a divalent metal cation</name>
        <dbReference type="ChEBI" id="CHEBI:60240"/>
    </ligand>
</feature>
<reference evidence="4 5" key="1">
    <citation type="submission" date="2018-07" db="EMBL/GenBank/DDBJ databases">
        <title>Genomic Encyclopedia of Type Strains, Phase III (KMG-III): the genomes of soil and plant-associated and newly described type strains.</title>
        <authorList>
            <person name="Whitman W."/>
        </authorList>
    </citation>
    <scope>NUCLEOTIDE SEQUENCE [LARGE SCALE GENOMIC DNA]</scope>
    <source>
        <strain evidence="4 5">CECT 7506</strain>
    </source>
</reference>
<protein>
    <submittedName>
        <fullName evidence="4">Putative damage-inducible protein DinB</fullName>
    </submittedName>
</protein>
<dbReference type="Proteomes" id="UP000252415">
    <property type="component" value="Unassembled WGS sequence"/>
</dbReference>
<comment type="similarity">
    <text evidence="1">Belongs to the DinB family.</text>
</comment>
<evidence type="ECO:0000256" key="2">
    <source>
        <dbReference type="ARBA" id="ARBA00022723"/>
    </source>
</evidence>
<evidence type="ECO:0000256" key="3">
    <source>
        <dbReference type="PIRSR" id="PIRSR607837-1"/>
    </source>
</evidence>
<dbReference type="OrthoDB" id="9811413at2"/>
<dbReference type="Pfam" id="PF05163">
    <property type="entry name" value="DinB"/>
    <property type="match status" value="1"/>
</dbReference>
<proteinExistence type="inferred from homology"/>
<evidence type="ECO:0000256" key="1">
    <source>
        <dbReference type="ARBA" id="ARBA00008635"/>
    </source>
</evidence>